<dbReference type="PANTHER" id="PTHR47766:SF1">
    <property type="entry name" value="PROTEIN EFR3"/>
    <property type="match status" value="1"/>
</dbReference>
<dbReference type="InterPro" id="IPR049150">
    <property type="entry name" value="EFR3_HEAT-like_rpt"/>
</dbReference>
<gene>
    <name evidence="3" type="ORF">K493DRAFT_339962</name>
</gene>
<comment type="similarity">
    <text evidence="1">Belongs to the EFR3 family.</text>
</comment>
<evidence type="ECO:0008006" key="5">
    <source>
        <dbReference type="Google" id="ProtNLM"/>
    </source>
</evidence>
<name>A0A1Y1XXL0_9FUNG</name>
<dbReference type="InterPro" id="IPR016024">
    <property type="entry name" value="ARM-type_fold"/>
</dbReference>
<feature type="region of interest" description="Disordered" evidence="2">
    <location>
        <begin position="745"/>
        <end position="767"/>
    </location>
</feature>
<organism evidence="3 4">
    <name type="scientific">Basidiobolus meristosporus CBS 931.73</name>
    <dbReference type="NCBI Taxonomy" id="1314790"/>
    <lineage>
        <taxon>Eukaryota</taxon>
        <taxon>Fungi</taxon>
        <taxon>Fungi incertae sedis</taxon>
        <taxon>Zoopagomycota</taxon>
        <taxon>Entomophthoromycotina</taxon>
        <taxon>Basidiobolomycetes</taxon>
        <taxon>Basidiobolales</taxon>
        <taxon>Basidiobolaceae</taxon>
        <taxon>Basidiobolus</taxon>
    </lineage>
</organism>
<dbReference type="Pfam" id="PF21072">
    <property type="entry name" value="EFR3"/>
    <property type="match status" value="1"/>
</dbReference>
<proteinExistence type="inferred from homology"/>
<comment type="caution">
    <text evidence="3">The sequence shown here is derived from an EMBL/GenBank/DDBJ whole genome shotgun (WGS) entry which is preliminary data.</text>
</comment>
<dbReference type="GO" id="GO:0005886">
    <property type="term" value="C:plasma membrane"/>
    <property type="evidence" value="ECO:0007669"/>
    <property type="project" value="TreeGrafter"/>
</dbReference>
<dbReference type="STRING" id="1314790.A0A1Y1XXL0"/>
<dbReference type="Proteomes" id="UP000193498">
    <property type="component" value="Unassembled WGS sequence"/>
</dbReference>
<dbReference type="SUPFAM" id="SSF48371">
    <property type="entry name" value="ARM repeat"/>
    <property type="match status" value="1"/>
</dbReference>
<dbReference type="InParanoid" id="A0A1Y1XXL0"/>
<evidence type="ECO:0000313" key="4">
    <source>
        <dbReference type="Proteomes" id="UP000193498"/>
    </source>
</evidence>
<dbReference type="OrthoDB" id="19232at2759"/>
<dbReference type="InterPro" id="IPR039786">
    <property type="entry name" value="EFR3"/>
</dbReference>
<keyword evidence="4" id="KW-1185">Reference proteome</keyword>
<reference evidence="3 4" key="1">
    <citation type="submission" date="2016-07" db="EMBL/GenBank/DDBJ databases">
        <title>Pervasive Adenine N6-methylation of Active Genes in Fungi.</title>
        <authorList>
            <consortium name="DOE Joint Genome Institute"/>
            <person name="Mondo S.J."/>
            <person name="Dannebaum R.O."/>
            <person name="Kuo R.C."/>
            <person name="Labutti K."/>
            <person name="Haridas S."/>
            <person name="Kuo A."/>
            <person name="Salamov A."/>
            <person name="Ahrendt S.R."/>
            <person name="Lipzen A."/>
            <person name="Sullivan W."/>
            <person name="Andreopoulos W.B."/>
            <person name="Clum A."/>
            <person name="Lindquist E."/>
            <person name="Daum C."/>
            <person name="Ramamoorthy G.K."/>
            <person name="Gryganskyi A."/>
            <person name="Culley D."/>
            <person name="Magnuson J.K."/>
            <person name="James T.Y."/>
            <person name="O'Malley M.A."/>
            <person name="Stajich J.E."/>
            <person name="Spatafora J.W."/>
            <person name="Visel A."/>
            <person name="Grigoriev I.V."/>
        </authorList>
    </citation>
    <scope>NUCLEOTIDE SEQUENCE [LARGE SCALE GENOMIC DNA]</scope>
    <source>
        <strain evidence="3 4">CBS 931.73</strain>
    </source>
</reference>
<dbReference type="AlphaFoldDB" id="A0A1Y1XXL0"/>
<dbReference type="EMBL" id="MCFE01000377">
    <property type="protein sequence ID" value="ORX90493.1"/>
    <property type="molecule type" value="Genomic_DNA"/>
</dbReference>
<dbReference type="GO" id="GO:0072659">
    <property type="term" value="P:protein localization to plasma membrane"/>
    <property type="evidence" value="ECO:0007669"/>
    <property type="project" value="InterPro"/>
</dbReference>
<evidence type="ECO:0000256" key="2">
    <source>
        <dbReference type="SAM" id="MobiDB-lite"/>
    </source>
</evidence>
<evidence type="ECO:0000256" key="1">
    <source>
        <dbReference type="ARBA" id="ARBA00010216"/>
    </source>
</evidence>
<dbReference type="FunCoup" id="A0A1Y1XXL0">
    <property type="interactions" value="6"/>
</dbReference>
<dbReference type="PANTHER" id="PTHR47766">
    <property type="entry name" value="PROTEIN EFR3"/>
    <property type="match status" value="1"/>
</dbReference>
<sequence length="808" mass="92276">MSCSCLPRKNHVRLIENCYPTQAGQNSPQPSETSYLVYYAASKPAKLAKVAQYLKKRISRDVYRQKKFDIMITIGIINELMAGCSKDLNLFAKCVLYSLSTILEMGDFDLSWAAANTFRRFCTLHDGSTLGVDENLTREFDSLTSSFIKEASKDTSKESEKKWRLLGLRAIHGLVSSTIIKSSSPKAYLKELIYSILSNIDSFKAYLTESDLPETPECLEEHYTLSPTEMSEATTNVCSLECGKQLLQNSPPLYLREITVIFFSYIEEHNHYQCQDYCIDLVHFIMLNVAPSYRHIIVNEIRKMLKLCNEMEVDQRKATLINLIAFCLANRMVAVGLSVLEVVEALIDHLFIMLKYKSLNKNNTHPHEFTPLEAEFRKGIVESIGGLATHLYYSEQINDILDFLIKKLSLNCKEQVVDEVPVSSIRRAVLKCMKILVDTNSKAVEDSHYGNSEVPYSIISPTFCLFTNEHPSVRKEYGFFFLSYLDNWSIHESKNTATPKSSTINSAKHVHRSVDTALEFRHALHQALFDCTLQESLFPLDYSIILSIFKKLLQRYQHDELIRVTPLMFKLQGTANSIEQPHALDQFVASYFEYAGEFLEIEQLRTYMKEVIKTRKQSNCWFDPRDCNLNDLKCMEGKTFAMLKENNNLSYQARRVNIDPDTIKEILLHDEHSQRQFSDLEKRLDLEYDPKGSSYDSLRSSICSQQCASGAHVHHLKLSAPLIVRHEDSEPPVSPKVENLLEALKNGNDSSDFMDSDSSDVPREMSLTSRTIRSDRSKADIKNLLRSVSVRATVPSSISLVNTPHLHH</sequence>
<evidence type="ECO:0000313" key="3">
    <source>
        <dbReference type="EMBL" id="ORX90493.1"/>
    </source>
</evidence>
<accession>A0A1Y1XXL0</accession>
<protein>
    <recommendedName>
        <fullName evidence="5">Protein EFR3</fullName>
    </recommendedName>
</protein>